<evidence type="ECO:0000256" key="2">
    <source>
        <dbReference type="ARBA" id="ARBA00022771"/>
    </source>
</evidence>
<name>A0A4Q9MXR9_9APHY</name>
<protein>
    <recommendedName>
        <fullName evidence="6">HIT-type domain-containing protein</fullName>
    </recommendedName>
</protein>
<dbReference type="Pfam" id="PF04438">
    <property type="entry name" value="zf-HIT"/>
    <property type="match status" value="1"/>
</dbReference>
<organism evidence="7">
    <name type="scientific">Dichomitus squalens</name>
    <dbReference type="NCBI Taxonomy" id="114155"/>
    <lineage>
        <taxon>Eukaryota</taxon>
        <taxon>Fungi</taxon>
        <taxon>Dikarya</taxon>
        <taxon>Basidiomycota</taxon>
        <taxon>Agaricomycotina</taxon>
        <taxon>Agaricomycetes</taxon>
        <taxon>Polyporales</taxon>
        <taxon>Polyporaceae</taxon>
        <taxon>Dichomitus</taxon>
    </lineage>
</organism>
<dbReference type="EMBL" id="ML143394">
    <property type="protein sequence ID" value="TBU32545.1"/>
    <property type="molecule type" value="Genomic_DNA"/>
</dbReference>
<reference evidence="7" key="1">
    <citation type="submission" date="2019-01" db="EMBL/GenBank/DDBJ databases">
        <title>Draft genome sequences of three monokaryotic isolates of the white-rot basidiomycete fungus Dichomitus squalens.</title>
        <authorList>
            <consortium name="DOE Joint Genome Institute"/>
            <person name="Lopez S.C."/>
            <person name="Andreopoulos B."/>
            <person name="Pangilinan J."/>
            <person name="Lipzen A."/>
            <person name="Riley R."/>
            <person name="Ahrendt S."/>
            <person name="Ng V."/>
            <person name="Barry K."/>
            <person name="Daum C."/>
            <person name="Grigoriev I.V."/>
            <person name="Hilden K.S."/>
            <person name="Makela M.R."/>
            <person name="de Vries R.P."/>
        </authorList>
    </citation>
    <scope>NUCLEOTIDE SEQUENCE [LARGE SCALE GENOMIC DNA]</scope>
    <source>
        <strain evidence="7">OM18370.1</strain>
    </source>
</reference>
<proteinExistence type="predicted"/>
<feature type="domain" description="HIT-type" evidence="6">
    <location>
        <begin position="179"/>
        <end position="211"/>
    </location>
</feature>
<dbReference type="PANTHER" id="PTHR13093">
    <property type="entry name" value="ZINC FINGER HIT DOMAIN CONTAINING PROTEIN 1"/>
    <property type="match status" value="1"/>
</dbReference>
<evidence type="ECO:0000256" key="5">
    <source>
        <dbReference type="SAM" id="MobiDB-lite"/>
    </source>
</evidence>
<evidence type="ECO:0000256" key="4">
    <source>
        <dbReference type="PROSITE-ProRule" id="PRU00453"/>
    </source>
</evidence>
<gene>
    <name evidence="7" type="ORF">BD311DRAFT_750231</name>
</gene>
<keyword evidence="3" id="KW-0862">Zinc</keyword>
<evidence type="ECO:0000256" key="1">
    <source>
        <dbReference type="ARBA" id="ARBA00022723"/>
    </source>
</evidence>
<keyword evidence="2 4" id="KW-0863">Zinc-finger</keyword>
<dbReference type="InterPro" id="IPR039723">
    <property type="entry name" value="Vps71/ZNHIT1"/>
</dbReference>
<sequence length="216" mass="24209">MTWNIDGRCISAILHLPLNKALTQSSFSALVHLKGLMPPARRQPTRQVQNPNSPLDREVIAKRTKRHLEELERSNYSEPAGAGVATSGEAEDDDEGVAPGGRTTKGRARQTTISDKRQWEQVGTKRPKKATMNVRTAILYKKSFNVLLEESGIEHMPPGVPTYLRAAAPPPREPQRLLCSVCGYWGKYKCKRCAMPYCDLNCEGVHNETRCERRVI</sequence>
<dbReference type="GO" id="GO:0005634">
    <property type="term" value="C:nucleus"/>
    <property type="evidence" value="ECO:0007669"/>
    <property type="project" value="UniProtKB-ARBA"/>
</dbReference>
<dbReference type="SUPFAM" id="SSF144232">
    <property type="entry name" value="HIT/MYND zinc finger-like"/>
    <property type="match status" value="1"/>
</dbReference>
<dbReference type="OrthoDB" id="74807at2759"/>
<dbReference type="GO" id="GO:0006338">
    <property type="term" value="P:chromatin remodeling"/>
    <property type="evidence" value="ECO:0007669"/>
    <property type="project" value="InterPro"/>
</dbReference>
<evidence type="ECO:0000256" key="3">
    <source>
        <dbReference type="ARBA" id="ARBA00022833"/>
    </source>
</evidence>
<dbReference type="PROSITE" id="PS51083">
    <property type="entry name" value="ZF_HIT"/>
    <property type="match status" value="1"/>
</dbReference>
<evidence type="ECO:0000259" key="6">
    <source>
        <dbReference type="PROSITE" id="PS51083"/>
    </source>
</evidence>
<dbReference type="CDD" id="cd21437">
    <property type="entry name" value="zf-HIT_ZNHIT1_like"/>
    <property type="match status" value="1"/>
</dbReference>
<keyword evidence="1" id="KW-0479">Metal-binding</keyword>
<dbReference type="InterPro" id="IPR007529">
    <property type="entry name" value="Znf_HIT"/>
</dbReference>
<evidence type="ECO:0000313" key="7">
    <source>
        <dbReference type="EMBL" id="TBU32545.1"/>
    </source>
</evidence>
<feature type="region of interest" description="Disordered" evidence="5">
    <location>
        <begin position="69"/>
        <end position="128"/>
    </location>
</feature>
<dbReference type="Proteomes" id="UP000292957">
    <property type="component" value="Unassembled WGS sequence"/>
</dbReference>
<dbReference type="GO" id="GO:0008270">
    <property type="term" value="F:zinc ion binding"/>
    <property type="evidence" value="ECO:0007669"/>
    <property type="project" value="UniProtKB-UniRule"/>
</dbReference>
<accession>A0A4Q9MXR9</accession>
<dbReference type="AlphaFoldDB" id="A0A4Q9MXR9"/>